<dbReference type="RefSeq" id="WP_146526206.1">
    <property type="nucleotide sequence ID" value="NZ_SJPV01000003.1"/>
</dbReference>
<organism evidence="1 2">
    <name type="scientific">Novipirellula artificiosorum</name>
    <dbReference type="NCBI Taxonomy" id="2528016"/>
    <lineage>
        <taxon>Bacteria</taxon>
        <taxon>Pseudomonadati</taxon>
        <taxon>Planctomycetota</taxon>
        <taxon>Planctomycetia</taxon>
        <taxon>Pirellulales</taxon>
        <taxon>Pirellulaceae</taxon>
        <taxon>Novipirellula</taxon>
    </lineage>
</organism>
<evidence type="ECO:0000313" key="1">
    <source>
        <dbReference type="EMBL" id="TWU39445.1"/>
    </source>
</evidence>
<accession>A0A5C6DT18</accession>
<protein>
    <recommendedName>
        <fullName evidence="3">Peptidase MA-like domain-containing protein</fullName>
    </recommendedName>
</protein>
<comment type="caution">
    <text evidence="1">The sequence shown here is derived from an EMBL/GenBank/DDBJ whole genome shotgun (WGS) entry which is preliminary data.</text>
</comment>
<dbReference type="AlphaFoldDB" id="A0A5C6DT18"/>
<sequence length="272" mass="30340">MSRLLAIAVVLCFWLPTEVYGQKWASVTGDNFVVHSAVADLPPDRVLSLCRSLRRSLTVAWCGSESTTLWQPKCEIVVHDSLTSYLRVVGSGAAQTMGTSLIELDSQCVVSRRIDLIVGPQGNLPALPHELTHVVLADRFQGRQPPHWFDEGAAMLADTDEKQALHERDCRYALQTGTVLPLHQLLHLDQFTSAEQMPAFYGQSASLLRFLCDRGEITKATQFSLDATARGYEHALQTHYAIASVGELEKQWKQFAYQQDAKLTTLQVRFTP</sequence>
<dbReference type="OrthoDB" id="260154at2"/>
<evidence type="ECO:0008006" key="3">
    <source>
        <dbReference type="Google" id="ProtNLM"/>
    </source>
</evidence>
<gene>
    <name evidence="1" type="ORF">Poly41_22690</name>
</gene>
<dbReference type="Proteomes" id="UP000319143">
    <property type="component" value="Unassembled WGS sequence"/>
</dbReference>
<keyword evidence="2" id="KW-1185">Reference proteome</keyword>
<name>A0A5C6DT18_9BACT</name>
<proteinExistence type="predicted"/>
<evidence type="ECO:0000313" key="2">
    <source>
        <dbReference type="Proteomes" id="UP000319143"/>
    </source>
</evidence>
<dbReference type="EMBL" id="SJPV01000003">
    <property type="protein sequence ID" value="TWU39445.1"/>
    <property type="molecule type" value="Genomic_DNA"/>
</dbReference>
<reference evidence="1 2" key="1">
    <citation type="submission" date="2019-02" db="EMBL/GenBank/DDBJ databases">
        <title>Deep-cultivation of Planctomycetes and their phenomic and genomic characterization uncovers novel biology.</title>
        <authorList>
            <person name="Wiegand S."/>
            <person name="Jogler M."/>
            <person name="Boedeker C."/>
            <person name="Pinto D."/>
            <person name="Vollmers J."/>
            <person name="Rivas-Marin E."/>
            <person name="Kohn T."/>
            <person name="Peeters S.H."/>
            <person name="Heuer A."/>
            <person name="Rast P."/>
            <person name="Oberbeckmann S."/>
            <person name="Bunk B."/>
            <person name="Jeske O."/>
            <person name="Meyerdierks A."/>
            <person name="Storesund J.E."/>
            <person name="Kallscheuer N."/>
            <person name="Luecker S."/>
            <person name="Lage O.M."/>
            <person name="Pohl T."/>
            <person name="Merkel B.J."/>
            <person name="Hornburger P."/>
            <person name="Mueller R.-W."/>
            <person name="Bruemmer F."/>
            <person name="Labrenz M."/>
            <person name="Spormann A.M."/>
            <person name="Op Den Camp H."/>
            <person name="Overmann J."/>
            <person name="Amann R."/>
            <person name="Jetten M.S.M."/>
            <person name="Mascher T."/>
            <person name="Medema M.H."/>
            <person name="Devos D.P."/>
            <person name="Kaster A.-K."/>
            <person name="Ovreas L."/>
            <person name="Rohde M."/>
            <person name="Galperin M.Y."/>
            <person name="Jogler C."/>
        </authorList>
    </citation>
    <scope>NUCLEOTIDE SEQUENCE [LARGE SCALE GENOMIC DNA]</scope>
    <source>
        <strain evidence="1 2">Poly41</strain>
    </source>
</reference>